<dbReference type="PANTHER" id="PTHR13355">
    <property type="entry name" value="GLUCOSAMINE 6-PHOSPHATE N-ACETYLTRANSFERASE"/>
    <property type="match status" value="1"/>
</dbReference>
<feature type="signal peptide" evidence="3">
    <location>
        <begin position="1"/>
        <end position="29"/>
    </location>
</feature>
<gene>
    <name evidence="5" type="ORF">D0Y65_014862</name>
</gene>
<evidence type="ECO:0000256" key="3">
    <source>
        <dbReference type="SAM" id="SignalP"/>
    </source>
</evidence>
<dbReference type="InterPro" id="IPR039143">
    <property type="entry name" value="GNPNAT1-like"/>
</dbReference>
<comment type="caution">
    <text evidence="5">The sequence shown here is derived from an EMBL/GenBank/DDBJ whole genome shotgun (WGS) entry which is preliminary data.</text>
</comment>
<feature type="domain" description="N-acetyltransferase" evidence="4">
    <location>
        <begin position="52"/>
        <end position="190"/>
    </location>
</feature>
<keyword evidence="2" id="KW-0812">Transmembrane</keyword>
<keyword evidence="1 5" id="KW-0808">Transferase</keyword>
<dbReference type="InterPro" id="IPR016181">
    <property type="entry name" value="Acyl_CoA_acyltransferase"/>
</dbReference>
<evidence type="ECO:0000256" key="1">
    <source>
        <dbReference type="RuleBase" id="RU365086"/>
    </source>
</evidence>
<dbReference type="Proteomes" id="UP000289340">
    <property type="component" value="Chromosome 6"/>
</dbReference>
<comment type="catalytic activity">
    <reaction evidence="1">
        <text>D-glucosamine 6-phosphate + acetyl-CoA = N-acetyl-D-glucosamine 6-phosphate + CoA + H(+)</text>
        <dbReference type="Rhea" id="RHEA:10292"/>
        <dbReference type="ChEBI" id="CHEBI:15378"/>
        <dbReference type="ChEBI" id="CHEBI:57287"/>
        <dbReference type="ChEBI" id="CHEBI:57288"/>
        <dbReference type="ChEBI" id="CHEBI:57513"/>
        <dbReference type="ChEBI" id="CHEBI:58725"/>
        <dbReference type="EC" id="2.3.1.4"/>
    </reaction>
</comment>
<protein>
    <recommendedName>
        <fullName evidence="1">Glucosamine 6-phosphate N-acetyltransferase</fullName>
        <ecNumber evidence="1">2.3.1.4</ecNumber>
    </recommendedName>
</protein>
<feature type="transmembrane region" description="Helical" evidence="2">
    <location>
        <begin position="88"/>
        <end position="116"/>
    </location>
</feature>
<dbReference type="GO" id="GO:0004343">
    <property type="term" value="F:glucosamine 6-phosphate N-acetyltransferase activity"/>
    <property type="evidence" value="ECO:0007669"/>
    <property type="project" value="UniProtKB-UniRule"/>
</dbReference>
<dbReference type="SUPFAM" id="SSF55729">
    <property type="entry name" value="Acyl-CoA N-acyltransferases (Nat)"/>
    <property type="match status" value="1"/>
</dbReference>
<dbReference type="InterPro" id="IPR000182">
    <property type="entry name" value="GNAT_dom"/>
</dbReference>
<dbReference type="CDD" id="cd04301">
    <property type="entry name" value="NAT_SF"/>
    <property type="match status" value="1"/>
</dbReference>
<sequence length="190" mass="21060">VKKTRFRHRPRVPCVWDKGFSSLLFLALAVSVTLPPSPPGIAAGAATLQGFIEDTSHRQSSLPLAHSSFFAVAPPKSPTQPRHSVSCNAITCFIVFFLYVIWLASGTIIATGSVLIEKKFLRNCSKVRHIEHIVVDSSIRGKHLGKRIINFLSDHARSMGCYKVILNCSVQNKTFYEKCGFLQKSVQMAM</sequence>
<name>A0A445KAM0_GLYSO</name>
<feature type="non-terminal residue" evidence="5">
    <location>
        <position position="1"/>
    </location>
</feature>
<comment type="similarity">
    <text evidence="1">Belongs to the acetyltransferase family. GNA1 subfamily.</text>
</comment>
<organism evidence="5 6">
    <name type="scientific">Glycine soja</name>
    <name type="common">Wild soybean</name>
    <dbReference type="NCBI Taxonomy" id="3848"/>
    <lineage>
        <taxon>Eukaryota</taxon>
        <taxon>Viridiplantae</taxon>
        <taxon>Streptophyta</taxon>
        <taxon>Embryophyta</taxon>
        <taxon>Tracheophyta</taxon>
        <taxon>Spermatophyta</taxon>
        <taxon>Magnoliopsida</taxon>
        <taxon>eudicotyledons</taxon>
        <taxon>Gunneridae</taxon>
        <taxon>Pentapetalae</taxon>
        <taxon>rosids</taxon>
        <taxon>fabids</taxon>
        <taxon>Fabales</taxon>
        <taxon>Fabaceae</taxon>
        <taxon>Papilionoideae</taxon>
        <taxon>50 kb inversion clade</taxon>
        <taxon>NPAAA clade</taxon>
        <taxon>indigoferoid/millettioid clade</taxon>
        <taxon>Phaseoleae</taxon>
        <taxon>Glycine</taxon>
        <taxon>Glycine subgen. Soja</taxon>
    </lineage>
</organism>
<dbReference type="EC" id="2.3.1.4" evidence="1"/>
<dbReference type="GO" id="GO:0006048">
    <property type="term" value="P:UDP-N-acetylglucosamine biosynthetic process"/>
    <property type="evidence" value="ECO:0007669"/>
    <property type="project" value="UniProtKB-UniRule"/>
</dbReference>
<dbReference type="PROSITE" id="PS51186">
    <property type="entry name" value="GNAT"/>
    <property type="match status" value="1"/>
</dbReference>
<proteinExistence type="inferred from homology"/>
<dbReference type="EMBL" id="QZWG01000006">
    <property type="protein sequence ID" value="RZC07820.1"/>
    <property type="molecule type" value="Genomic_DNA"/>
</dbReference>
<evidence type="ECO:0000259" key="4">
    <source>
        <dbReference type="PROSITE" id="PS51186"/>
    </source>
</evidence>
<keyword evidence="3" id="KW-0732">Signal</keyword>
<evidence type="ECO:0000313" key="6">
    <source>
        <dbReference type="Proteomes" id="UP000289340"/>
    </source>
</evidence>
<dbReference type="Pfam" id="PF00583">
    <property type="entry name" value="Acetyltransf_1"/>
    <property type="match status" value="1"/>
</dbReference>
<evidence type="ECO:0000313" key="5">
    <source>
        <dbReference type="EMBL" id="RZC07820.1"/>
    </source>
</evidence>
<keyword evidence="1" id="KW-0012">Acyltransferase</keyword>
<feature type="chain" id="PRO_5019421479" description="Glucosamine 6-phosphate N-acetyltransferase" evidence="3">
    <location>
        <begin position="30"/>
        <end position="190"/>
    </location>
</feature>
<accession>A0A445KAM0</accession>
<keyword evidence="2" id="KW-1133">Transmembrane helix</keyword>
<comment type="subunit">
    <text evidence="1">Homodimer.</text>
</comment>
<keyword evidence="6" id="KW-1185">Reference proteome</keyword>
<reference evidence="5 6" key="1">
    <citation type="submission" date="2018-09" db="EMBL/GenBank/DDBJ databases">
        <title>A high-quality reference genome of wild soybean provides a powerful tool to mine soybean genomes.</title>
        <authorList>
            <person name="Xie M."/>
            <person name="Chung C.Y.L."/>
            <person name="Li M.-W."/>
            <person name="Wong F.-L."/>
            <person name="Chan T.-F."/>
            <person name="Lam H.-M."/>
        </authorList>
    </citation>
    <scope>NUCLEOTIDE SEQUENCE [LARGE SCALE GENOMIC DNA]</scope>
    <source>
        <strain evidence="6">cv. W05</strain>
        <tissue evidence="5">Hypocotyl of etiolated seedlings</tissue>
    </source>
</reference>
<evidence type="ECO:0000256" key="2">
    <source>
        <dbReference type="SAM" id="Phobius"/>
    </source>
</evidence>
<dbReference type="UniPathway" id="UPA00113">
    <property type="reaction ID" value="UER00529"/>
</dbReference>
<dbReference type="PANTHER" id="PTHR13355:SF11">
    <property type="entry name" value="GLUCOSAMINE 6-PHOSPHATE N-ACETYLTRANSFERASE"/>
    <property type="match status" value="1"/>
</dbReference>
<comment type="pathway">
    <text evidence="1">Nucleotide-sugar biosynthesis; UDP-N-acetyl-alpha-D-glucosamine biosynthesis; N-acetyl-alpha-D-glucosamine 1-phosphate from alpha-D-glucosamine 6-phosphate (route I): step 1/2.</text>
</comment>
<dbReference type="Gene3D" id="3.40.630.30">
    <property type="match status" value="1"/>
</dbReference>
<keyword evidence="2" id="KW-0472">Membrane</keyword>
<dbReference type="AlphaFoldDB" id="A0A445KAM0"/>